<dbReference type="PANTHER" id="PTHR46268:SF6">
    <property type="entry name" value="UNIVERSAL STRESS PROTEIN UP12"/>
    <property type="match status" value="1"/>
</dbReference>
<dbReference type="Proteomes" id="UP000286287">
    <property type="component" value="Unassembled WGS sequence"/>
</dbReference>
<comment type="caution">
    <text evidence="4">The sequence shown here is derived from an EMBL/GenBank/DDBJ whole genome shotgun (WGS) entry which is preliminary data.</text>
</comment>
<comment type="similarity">
    <text evidence="1">Belongs to the universal stress protein A family.</text>
</comment>
<feature type="domain" description="UspA" evidence="3">
    <location>
        <begin position="149"/>
        <end position="280"/>
    </location>
</feature>
<dbReference type="EMBL" id="QYUJ01000006">
    <property type="protein sequence ID" value="RJF75263.1"/>
    <property type="molecule type" value="Genomic_DNA"/>
</dbReference>
<dbReference type="InterPro" id="IPR006015">
    <property type="entry name" value="Universal_stress_UspA"/>
</dbReference>
<accession>A0A418VGL7</accession>
<dbReference type="InterPro" id="IPR006016">
    <property type="entry name" value="UspA"/>
</dbReference>
<dbReference type="PRINTS" id="PR01438">
    <property type="entry name" value="UNVRSLSTRESS"/>
</dbReference>
<feature type="region of interest" description="Disordered" evidence="2">
    <location>
        <begin position="289"/>
        <end position="311"/>
    </location>
</feature>
<name>A0A418VGL7_9DEIO</name>
<dbReference type="AlphaFoldDB" id="A0A418VGL7"/>
<proteinExistence type="inferred from homology"/>
<gene>
    <name evidence="4" type="ORF">D3875_01815</name>
</gene>
<feature type="domain" description="UspA" evidence="3">
    <location>
        <begin position="1"/>
        <end position="138"/>
    </location>
</feature>
<dbReference type="RefSeq" id="WP_119760536.1">
    <property type="nucleotide sequence ID" value="NZ_QYUJ01000006.1"/>
</dbReference>
<organism evidence="4 5">
    <name type="scientific">Deinococcus cavernae</name>
    <dbReference type="NCBI Taxonomy" id="2320857"/>
    <lineage>
        <taxon>Bacteria</taxon>
        <taxon>Thermotogati</taxon>
        <taxon>Deinococcota</taxon>
        <taxon>Deinococci</taxon>
        <taxon>Deinococcales</taxon>
        <taxon>Deinococcaceae</taxon>
        <taxon>Deinococcus</taxon>
    </lineage>
</organism>
<dbReference type="OrthoDB" id="70284at2"/>
<evidence type="ECO:0000256" key="2">
    <source>
        <dbReference type="SAM" id="MobiDB-lite"/>
    </source>
</evidence>
<protein>
    <submittedName>
        <fullName evidence="4">Universal stress protein</fullName>
    </submittedName>
</protein>
<dbReference type="Pfam" id="PF00582">
    <property type="entry name" value="Usp"/>
    <property type="match status" value="2"/>
</dbReference>
<reference evidence="4 5" key="1">
    <citation type="submission" date="2018-09" db="EMBL/GenBank/DDBJ databases">
        <authorList>
            <person name="Zhu H."/>
        </authorList>
    </citation>
    <scope>NUCLEOTIDE SEQUENCE [LARGE SCALE GENOMIC DNA]</scope>
    <source>
        <strain evidence="4 5">K2S05-167</strain>
    </source>
</reference>
<keyword evidence="5" id="KW-1185">Reference proteome</keyword>
<dbReference type="SUPFAM" id="SSF52402">
    <property type="entry name" value="Adenine nucleotide alpha hydrolases-like"/>
    <property type="match status" value="2"/>
</dbReference>
<dbReference type="PANTHER" id="PTHR46268">
    <property type="entry name" value="STRESS RESPONSE PROTEIN NHAX"/>
    <property type="match status" value="1"/>
</dbReference>
<evidence type="ECO:0000259" key="3">
    <source>
        <dbReference type="Pfam" id="PF00582"/>
    </source>
</evidence>
<evidence type="ECO:0000313" key="5">
    <source>
        <dbReference type="Proteomes" id="UP000286287"/>
    </source>
</evidence>
<dbReference type="CDD" id="cd00293">
    <property type="entry name" value="USP-like"/>
    <property type="match status" value="2"/>
</dbReference>
<dbReference type="InterPro" id="IPR014729">
    <property type="entry name" value="Rossmann-like_a/b/a_fold"/>
</dbReference>
<evidence type="ECO:0000256" key="1">
    <source>
        <dbReference type="ARBA" id="ARBA00008791"/>
    </source>
</evidence>
<sequence length="311" mass="34508">MIRRILIPLHDLSDRQPVLQAAWRSFPFAELHLLHILPSPQHRVIGSPEAALAEMHLAKDDLAAAQVSQVDAQHALRKLGHGEVVTSHDPAGEILARAGKFKLILMGTRGRRGLDRLLLGSVAERVIREAPVPVLTIRTTQDMTVYGPFTRLLLIKDFSETARQAEKYLLQHFPGADVDTFYVTPNDVPAMYMMHNPAALGILQEHLDDELRQRRERIRADGGELVQGDPAQVALENVSRGQYDLLVIGTQARGPLDRFLQGSVAGQVIRDSAVPVLTVRNVPERIEDKTGVGKPWEDQNVEFPGSMPRPA</sequence>
<evidence type="ECO:0000313" key="4">
    <source>
        <dbReference type="EMBL" id="RJF75263.1"/>
    </source>
</evidence>
<dbReference type="Gene3D" id="3.40.50.12370">
    <property type="match status" value="1"/>
</dbReference>
<dbReference type="Gene3D" id="3.40.50.620">
    <property type="entry name" value="HUPs"/>
    <property type="match status" value="1"/>
</dbReference>